<dbReference type="RefSeq" id="WP_085826541.1">
    <property type="nucleotide sequence ID" value="NZ_FWFJ01000011.1"/>
</dbReference>
<dbReference type="GO" id="GO:0004252">
    <property type="term" value="F:serine-type endopeptidase activity"/>
    <property type="evidence" value="ECO:0007669"/>
    <property type="project" value="UniProtKB-UniRule"/>
</dbReference>
<dbReference type="InterPro" id="IPR046843">
    <property type="entry name" value="LonB_AAA-LID"/>
</dbReference>
<feature type="active site" evidence="2">
    <location>
        <position position="711"/>
    </location>
</feature>
<protein>
    <recommendedName>
        <fullName evidence="2">endopeptidase La</fullName>
        <ecNumber evidence="2">3.4.21.53</ecNumber>
    </recommendedName>
</protein>
<dbReference type="GO" id="GO:0006508">
    <property type="term" value="P:proteolysis"/>
    <property type="evidence" value="ECO:0007669"/>
    <property type="project" value="UniProtKB-KW"/>
</dbReference>
<dbReference type="SUPFAM" id="SSF54211">
    <property type="entry name" value="Ribosomal protein S5 domain 2-like"/>
    <property type="match status" value="1"/>
</dbReference>
<dbReference type="GO" id="GO:0005524">
    <property type="term" value="F:ATP binding"/>
    <property type="evidence" value="ECO:0007669"/>
    <property type="project" value="InterPro"/>
</dbReference>
<dbReference type="GO" id="GO:0030163">
    <property type="term" value="P:protein catabolic process"/>
    <property type="evidence" value="ECO:0007669"/>
    <property type="project" value="InterPro"/>
</dbReference>
<sequence length="821" mass="90297">MAKKKPKADLLPTGLAPEVLRVECDPGDIGFETTANLRSVQTMIGQDRAIDAINLAARIAHKDFNIYVLGRMGMGRHETVSKLISEQAADRPAPSDWVYVNNFDAPHKPNAMQLPAGSASRLKSAMQDLVDDLANEIPALFESEEYQTQRRAIEEEFGQRHEEPIAEFAERAAKDGVALLRTPMGFMLAAIIDGKPIKPEVYEALAPEEREEIDAKVERLQDQLADVLRHGPQLEKEYRQRIEELHAGLAERVVSLRVKEVADQFRKIAEVGTYLEHVRKDMISNAELFLISKEEENNGPFPEVIRKFHLEPQFDRYAVNIMVSHDVSKDVAAPVVSEDLPTLHHLTGRIEHISEMGTLVTNFTLIKPGALHRANGGFLVLDAVRLLSEPYAWEALKRSLQSQSISITSLSDRLGLVSTISLEPDPIPLNLRVVLIGDRRLHMLLCLLDPEFNELFKLQADFEDDLPRTAKNTRLMARVVAGYAQQENLRPMSAAAVAALLDQAVRLADDSTKFTLQLGALKDVMREADHYAGQAGKEQITDADIAQAINQADRRASRIQERLQEAVARKTILIDTAGSVVGQVNGLSVVGTGQHYFGRPSRITARVRMGAGKVIDIEREVELGGPLHSKGVLILGGFLASRYARDVPMSLHASLVFEQSYGGVDGDSASSAELYALLSALSGVPIRQGFAVTGSVNQNGEVQAIGGVNEKIEGFFDTCKARRLTGDQGVLIPAANVEHLMLRRDVVEAARAGKFRVIAIKTIDEGIEALTGRVAGKRKRSGAFPEGSINALVEAQLKTFAETRRRFVKDVAAPPKPEDRT</sequence>
<dbReference type="Pfam" id="PF05362">
    <property type="entry name" value="Lon_C"/>
    <property type="match status" value="1"/>
</dbReference>
<dbReference type="PRINTS" id="PR00830">
    <property type="entry name" value="ENDOLAPTASE"/>
</dbReference>
<dbReference type="Proteomes" id="UP000194012">
    <property type="component" value="Unassembled WGS sequence"/>
</dbReference>
<gene>
    <name evidence="4" type="primary">lon2_1</name>
    <name evidence="4" type="ORF">ROG8370_01576</name>
</gene>
<evidence type="ECO:0000313" key="5">
    <source>
        <dbReference type="Proteomes" id="UP000194012"/>
    </source>
</evidence>
<keyword evidence="2 4" id="KW-0378">Hydrolase</keyword>
<reference evidence="5" key="1">
    <citation type="submission" date="2017-03" db="EMBL/GenBank/DDBJ databases">
        <authorList>
            <person name="Rodrigo-Torres L."/>
            <person name="Arahal R.D."/>
            <person name="Lucena T."/>
        </authorList>
    </citation>
    <scope>NUCLEOTIDE SEQUENCE [LARGE SCALE GENOMIC DNA]</scope>
    <source>
        <strain evidence="5">CECT 8370</strain>
    </source>
</reference>
<dbReference type="EC" id="3.4.21.53" evidence="2"/>
<dbReference type="AlphaFoldDB" id="A0A1X6Z1K9"/>
<keyword evidence="1 2" id="KW-0645">Protease</keyword>
<dbReference type="Pfam" id="PF20436">
    <property type="entry name" value="LonB_AAA-LID"/>
    <property type="match status" value="1"/>
</dbReference>
<dbReference type="InterPro" id="IPR014721">
    <property type="entry name" value="Ribsml_uS5_D2-typ_fold_subgr"/>
</dbReference>
<evidence type="ECO:0000259" key="3">
    <source>
        <dbReference type="PROSITE" id="PS51786"/>
    </source>
</evidence>
<dbReference type="GO" id="GO:0004176">
    <property type="term" value="F:ATP-dependent peptidase activity"/>
    <property type="evidence" value="ECO:0007669"/>
    <property type="project" value="UniProtKB-UniRule"/>
</dbReference>
<evidence type="ECO:0000256" key="1">
    <source>
        <dbReference type="ARBA" id="ARBA00022670"/>
    </source>
</evidence>
<dbReference type="OrthoDB" id="9758568at2"/>
<proteinExistence type="inferred from homology"/>
<dbReference type="InterPro" id="IPR027065">
    <property type="entry name" value="Lon_Prtase"/>
</dbReference>
<keyword evidence="2" id="KW-0720">Serine protease</keyword>
<evidence type="ECO:0000256" key="2">
    <source>
        <dbReference type="PROSITE-ProRule" id="PRU01122"/>
    </source>
</evidence>
<keyword evidence="5" id="KW-1185">Reference proteome</keyword>
<comment type="similarity">
    <text evidence="2">Belongs to the peptidase S16 family.</text>
</comment>
<accession>A0A1X6Z1K9</accession>
<organism evidence="4 5">
    <name type="scientific">Roseovarius gaetbuli</name>
    <dbReference type="NCBI Taxonomy" id="1356575"/>
    <lineage>
        <taxon>Bacteria</taxon>
        <taxon>Pseudomonadati</taxon>
        <taxon>Pseudomonadota</taxon>
        <taxon>Alphaproteobacteria</taxon>
        <taxon>Rhodobacterales</taxon>
        <taxon>Roseobacteraceae</taxon>
        <taxon>Roseovarius</taxon>
    </lineage>
</organism>
<dbReference type="Gene3D" id="1.10.8.60">
    <property type="match status" value="1"/>
</dbReference>
<dbReference type="PROSITE" id="PS51786">
    <property type="entry name" value="LON_PROTEOLYTIC"/>
    <property type="match status" value="1"/>
</dbReference>
<dbReference type="Gene3D" id="3.30.230.10">
    <property type="match status" value="1"/>
</dbReference>
<dbReference type="EMBL" id="FWFJ01000011">
    <property type="protein sequence ID" value="SLN38115.1"/>
    <property type="molecule type" value="Genomic_DNA"/>
</dbReference>
<feature type="active site" evidence="2">
    <location>
        <position position="668"/>
    </location>
</feature>
<comment type="catalytic activity">
    <reaction evidence="2">
        <text>Hydrolysis of proteins in presence of ATP.</text>
        <dbReference type="EC" id="3.4.21.53"/>
    </reaction>
</comment>
<dbReference type="Gene3D" id="3.40.50.300">
    <property type="entry name" value="P-loop containing nucleotide triphosphate hydrolases"/>
    <property type="match status" value="2"/>
</dbReference>
<evidence type="ECO:0000313" key="4">
    <source>
        <dbReference type="EMBL" id="SLN38115.1"/>
    </source>
</evidence>
<dbReference type="SUPFAM" id="SSF52540">
    <property type="entry name" value="P-loop containing nucleoside triphosphate hydrolases"/>
    <property type="match status" value="1"/>
</dbReference>
<feature type="domain" description="Lon proteolytic" evidence="3">
    <location>
        <begin position="578"/>
        <end position="773"/>
    </location>
</feature>
<dbReference type="InterPro" id="IPR020568">
    <property type="entry name" value="Ribosomal_Su5_D2-typ_SF"/>
</dbReference>
<dbReference type="InterPro" id="IPR027417">
    <property type="entry name" value="P-loop_NTPase"/>
</dbReference>
<dbReference type="Pfam" id="PF13654">
    <property type="entry name" value="AAA_32"/>
    <property type="match status" value="1"/>
</dbReference>
<dbReference type="InterPro" id="IPR046844">
    <property type="entry name" value="Lon-like_helical"/>
</dbReference>
<dbReference type="Pfam" id="PF20437">
    <property type="entry name" value="LonC_helical"/>
    <property type="match status" value="1"/>
</dbReference>
<dbReference type="InterPro" id="IPR008269">
    <property type="entry name" value="Lon_proteolytic"/>
</dbReference>
<name>A0A1X6Z1K9_9RHOB</name>
<dbReference type="PANTHER" id="PTHR10046">
    <property type="entry name" value="ATP DEPENDENT LON PROTEASE FAMILY MEMBER"/>
    <property type="match status" value="1"/>
</dbReference>
<dbReference type="InterPro" id="IPR041699">
    <property type="entry name" value="AAA_32"/>
</dbReference>